<gene>
    <name evidence="1" type="ORF">SAMN05192555_109193</name>
</gene>
<proteinExistence type="predicted"/>
<dbReference type="InterPro" id="IPR007139">
    <property type="entry name" value="DUF349"/>
</dbReference>
<dbReference type="Pfam" id="PF03993">
    <property type="entry name" value="DUF349"/>
    <property type="match status" value="3"/>
</dbReference>
<dbReference type="Proteomes" id="UP000199107">
    <property type="component" value="Unassembled WGS sequence"/>
</dbReference>
<dbReference type="STRING" id="48727.SAMN05192555_109193"/>
<evidence type="ECO:0000313" key="2">
    <source>
        <dbReference type="Proteomes" id="UP000199107"/>
    </source>
</evidence>
<dbReference type="RefSeq" id="WP_089658968.1">
    <property type="nucleotide sequence ID" value="NZ_FNGH01000009.1"/>
</dbReference>
<dbReference type="AlphaFoldDB" id="A0A1G9QN16"/>
<protein>
    <recommendedName>
        <fullName evidence="3">DUF349 domain-containing protein</fullName>
    </recommendedName>
</protein>
<sequence>MSGWFRQLFAPRWQHPDAERRQQAASQLDPLQQEGRDALERLARDDDARVRQAALSRLDDIDLLVTLFDTHPSPELRARLAALLVGAAGNTPLDRRVDHVAQLGDQQLLQEIALHGDNQQLRLAAVAALHDDDEDALIVQACENGIAAVRHAAAARVTSETGLQQLSRRARRDKQVARLARERLNAMRADAAQQAEAEAERERILSALEQHGHHAWEPLYAGRYRHLQREWEALKDLPSAEQERRYQDACLLCRKTLTDHDAQQHVHAALDQRREDADQTREGLLEALEETLEGLRRGEHLAAQDIDSLRAQKRLLATRWQALSDHHAPDDTLRQRYDHALEEYDRIGHAWERFRARAAELDQALTACDRQALQTLLTACAWPDDLPPTSLLARAQRIAEQQQAPRNAPDPAQFQREVDELGVLLERGAFKSASRLHQRLRQRLEQLPDDTRRQHRPTLKRLGAQLAELRDWRGFVAGPKRDQLCQAIAELAEDTQLSEAALDRRHRQLVKEWASLGDAAADRELSTHFRACSDRIHQRLAPWRASLDAERQRNLESREALCEQLEALLDKPDPAADPDALRDIRDRAREQWRRYSPVPRDRAEAIGRRFGRVRHGLQALIDQRAQAIAAAKRELIDAAQALLDGDQPSQRRADQAKHLQQRWRALGRAPKGEEQTLWREFRDICDRIFASREAERHDRAQRAQRQLDAMQALIDRLDGWQPTSTADATTLDTAIAEAEALEPLPAGRRSDGMRRRWSGIVRARRERLARLAVSEEVSRWQSLQPLLNAHLAADAAALDGQPAADVAADDSLGGDLLSAHRLRNARRREPPPASDIEESLARLRVHLALLAGSRVGQQDDPLRLAIQVERLNEGLGREMSKAEELHEVLRELFATGPVASELWQREAQELDAIFTQLLRLPPP</sequence>
<evidence type="ECO:0008006" key="3">
    <source>
        <dbReference type="Google" id="ProtNLM"/>
    </source>
</evidence>
<evidence type="ECO:0000313" key="1">
    <source>
        <dbReference type="EMBL" id="SDM12404.1"/>
    </source>
</evidence>
<keyword evidence="2" id="KW-1185">Reference proteome</keyword>
<organism evidence="1 2">
    <name type="scientific">Franzmannia pantelleriensis</name>
    <dbReference type="NCBI Taxonomy" id="48727"/>
    <lineage>
        <taxon>Bacteria</taxon>
        <taxon>Pseudomonadati</taxon>
        <taxon>Pseudomonadota</taxon>
        <taxon>Gammaproteobacteria</taxon>
        <taxon>Oceanospirillales</taxon>
        <taxon>Halomonadaceae</taxon>
        <taxon>Franzmannia</taxon>
    </lineage>
</organism>
<dbReference type="EMBL" id="FNGH01000009">
    <property type="protein sequence ID" value="SDM12404.1"/>
    <property type="molecule type" value="Genomic_DNA"/>
</dbReference>
<dbReference type="OrthoDB" id="5523335at2"/>
<accession>A0A1G9QN16</accession>
<dbReference type="InterPro" id="IPR016024">
    <property type="entry name" value="ARM-type_fold"/>
</dbReference>
<reference evidence="2" key="1">
    <citation type="submission" date="2016-10" db="EMBL/GenBank/DDBJ databases">
        <authorList>
            <person name="Varghese N."/>
            <person name="Submissions S."/>
        </authorList>
    </citation>
    <scope>NUCLEOTIDE SEQUENCE [LARGE SCALE GENOMIC DNA]</scope>
    <source>
        <strain evidence="2">AAP</strain>
    </source>
</reference>
<dbReference type="SUPFAM" id="SSF48371">
    <property type="entry name" value="ARM repeat"/>
    <property type="match status" value="1"/>
</dbReference>
<name>A0A1G9QN16_9GAMM</name>